<evidence type="ECO:0000256" key="4">
    <source>
        <dbReference type="ARBA" id="ARBA00023136"/>
    </source>
</evidence>
<comment type="subcellular location">
    <subcellularLocation>
        <location evidence="1">Membrane</location>
        <topology evidence="1">Multi-pass membrane protein</topology>
    </subcellularLocation>
</comment>
<keyword evidence="2 5" id="KW-0812">Transmembrane</keyword>
<dbReference type="InterPro" id="IPR013525">
    <property type="entry name" value="ABC2_TM"/>
</dbReference>
<evidence type="ECO:0000256" key="5">
    <source>
        <dbReference type="SAM" id="Phobius"/>
    </source>
</evidence>
<keyword evidence="4 5" id="KW-0472">Membrane</keyword>
<feature type="transmembrane region" description="Helical" evidence="5">
    <location>
        <begin position="317"/>
        <end position="339"/>
    </location>
</feature>
<sequence length="361" mass="37489">MINANVRRVARREITERIGEKSFLISTGITLAIIILVVVIPPLLGLGGTSTYTIATDAESRPIAERAAALAPNFDAEVVISGDDPDVTLAGGEIQSQEEPDDTLVGLLQTANQALEPSSRSELTVVTAEPVDPDRDAKAGLAFFAILMLYGQLIAYGFIVASGVVEEKASRVIEVLLAAIRPKDLLAGKVLGLGVLGLGQLLVIAVLGVAAAGVSGALDIDGTLLSAVALALVWFVLGYAFYAALYAVAGAMVPRQEELQSSTTPLTMAILVSFFAGFAVNEDPDGVLAHVCAFIPFTAPITMPGRIMLGGVPAWEIAASVAVMIASTALLIPLAARIYSAVVLRTGSAVKLSEALRLARS</sequence>
<organism evidence="7 8">
    <name type="scientific">Solirubrobacter pauli</name>
    <dbReference type="NCBI Taxonomy" id="166793"/>
    <lineage>
        <taxon>Bacteria</taxon>
        <taxon>Bacillati</taxon>
        <taxon>Actinomycetota</taxon>
        <taxon>Thermoleophilia</taxon>
        <taxon>Solirubrobacterales</taxon>
        <taxon>Solirubrobacteraceae</taxon>
        <taxon>Solirubrobacter</taxon>
    </lineage>
</organism>
<evidence type="ECO:0000259" key="6">
    <source>
        <dbReference type="Pfam" id="PF12698"/>
    </source>
</evidence>
<gene>
    <name evidence="7" type="ORF">C8N24_5972</name>
</gene>
<proteinExistence type="predicted"/>
<reference evidence="7 8" key="1">
    <citation type="submission" date="2018-10" db="EMBL/GenBank/DDBJ databases">
        <title>Genomic Encyclopedia of Archaeal and Bacterial Type Strains, Phase II (KMG-II): from individual species to whole genera.</title>
        <authorList>
            <person name="Goeker M."/>
        </authorList>
    </citation>
    <scope>NUCLEOTIDE SEQUENCE [LARGE SCALE GENOMIC DNA]</scope>
    <source>
        <strain evidence="7 8">DSM 14954</strain>
    </source>
</reference>
<evidence type="ECO:0000256" key="2">
    <source>
        <dbReference type="ARBA" id="ARBA00022692"/>
    </source>
</evidence>
<dbReference type="EMBL" id="RBIL01000002">
    <property type="protein sequence ID" value="RKQ87938.1"/>
    <property type="molecule type" value="Genomic_DNA"/>
</dbReference>
<accession>A0A660L3D1</accession>
<evidence type="ECO:0000256" key="1">
    <source>
        <dbReference type="ARBA" id="ARBA00004141"/>
    </source>
</evidence>
<dbReference type="AlphaFoldDB" id="A0A660L3D1"/>
<dbReference type="GO" id="GO:0016020">
    <property type="term" value="C:membrane"/>
    <property type="evidence" value="ECO:0007669"/>
    <property type="project" value="UniProtKB-SubCell"/>
</dbReference>
<feature type="transmembrane region" description="Helical" evidence="5">
    <location>
        <begin position="261"/>
        <end position="280"/>
    </location>
</feature>
<dbReference type="GO" id="GO:0140359">
    <property type="term" value="F:ABC-type transporter activity"/>
    <property type="evidence" value="ECO:0007669"/>
    <property type="project" value="InterPro"/>
</dbReference>
<keyword evidence="3 5" id="KW-1133">Transmembrane helix</keyword>
<feature type="transmembrane region" description="Helical" evidence="5">
    <location>
        <begin position="224"/>
        <end position="249"/>
    </location>
</feature>
<feature type="domain" description="ABC-2 type transporter transmembrane" evidence="6">
    <location>
        <begin position="127"/>
        <end position="336"/>
    </location>
</feature>
<name>A0A660L3D1_9ACTN</name>
<feature type="transmembrane region" description="Helical" evidence="5">
    <location>
        <begin position="186"/>
        <end position="212"/>
    </location>
</feature>
<dbReference type="PANTHER" id="PTHR43471">
    <property type="entry name" value="ABC TRANSPORTER PERMEASE"/>
    <property type="match status" value="1"/>
</dbReference>
<dbReference type="RefSeq" id="WP_121257004.1">
    <property type="nucleotide sequence ID" value="NZ_RBIL01000002.1"/>
</dbReference>
<comment type="caution">
    <text evidence="7">The sequence shown here is derived from an EMBL/GenBank/DDBJ whole genome shotgun (WGS) entry which is preliminary data.</text>
</comment>
<dbReference type="Proteomes" id="UP000278962">
    <property type="component" value="Unassembled WGS sequence"/>
</dbReference>
<feature type="transmembrane region" description="Helical" evidence="5">
    <location>
        <begin position="21"/>
        <end position="44"/>
    </location>
</feature>
<keyword evidence="8" id="KW-1185">Reference proteome</keyword>
<dbReference type="PANTHER" id="PTHR43471:SF3">
    <property type="entry name" value="ABC TRANSPORTER PERMEASE PROTEIN NATB"/>
    <property type="match status" value="1"/>
</dbReference>
<evidence type="ECO:0000256" key="3">
    <source>
        <dbReference type="ARBA" id="ARBA00022989"/>
    </source>
</evidence>
<evidence type="ECO:0000313" key="8">
    <source>
        <dbReference type="Proteomes" id="UP000278962"/>
    </source>
</evidence>
<evidence type="ECO:0000313" key="7">
    <source>
        <dbReference type="EMBL" id="RKQ87938.1"/>
    </source>
</evidence>
<feature type="transmembrane region" description="Helical" evidence="5">
    <location>
        <begin position="141"/>
        <end position="165"/>
    </location>
</feature>
<dbReference type="OrthoDB" id="3268959at2"/>
<protein>
    <submittedName>
        <fullName evidence="7">ABC-2 type transport system permease protein</fullName>
    </submittedName>
</protein>
<dbReference type="Pfam" id="PF12698">
    <property type="entry name" value="ABC2_membrane_3"/>
    <property type="match status" value="1"/>
</dbReference>